<dbReference type="Proteomes" id="UP001163046">
    <property type="component" value="Unassembled WGS sequence"/>
</dbReference>
<evidence type="ECO:0000259" key="7">
    <source>
        <dbReference type="PROSITE" id="PS01180"/>
    </source>
</evidence>
<dbReference type="SMART" id="SM00159">
    <property type="entry name" value="PTX"/>
    <property type="match status" value="1"/>
</dbReference>
<evidence type="ECO:0000313" key="11">
    <source>
        <dbReference type="EMBL" id="KAJ7382746.1"/>
    </source>
</evidence>
<evidence type="ECO:0000259" key="8">
    <source>
        <dbReference type="PROSITE" id="PS50022"/>
    </source>
</evidence>
<dbReference type="InterPro" id="IPR000859">
    <property type="entry name" value="CUB_dom"/>
</dbReference>
<dbReference type="FunFam" id="2.10.25.10:FF:000255">
    <property type="entry name" value="Sushi, nidogen and EGF-like domains 1"/>
    <property type="match status" value="1"/>
</dbReference>
<dbReference type="InterPro" id="IPR006571">
    <property type="entry name" value="TLDc_dom"/>
</dbReference>
<comment type="caution">
    <text evidence="6">Lacks conserved residue(s) required for the propagation of feature annotation.</text>
</comment>
<dbReference type="PANTHER" id="PTHR24251">
    <property type="entry name" value="OVOCHYMASE-RELATED"/>
    <property type="match status" value="1"/>
</dbReference>
<dbReference type="Gene3D" id="2.60.120.200">
    <property type="match status" value="1"/>
</dbReference>
<dbReference type="InterPro" id="IPR030476">
    <property type="entry name" value="Pentaxin_CS"/>
</dbReference>
<dbReference type="PROSITE" id="PS50022">
    <property type="entry name" value="FA58C_3"/>
    <property type="match status" value="1"/>
</dbReference>
<keyword evidence="12" id="KW-1185">Reference proteome</keyword>
<feature type="domain" description="F5/8 type C" evidence="8">
    <location>
        <begin position="618"/>
        <end position="716"/>
    </location>
</feature>
<dbReference type="Gene3D" id="2.60.120.290">
    <property type="entry name" value="Spermadhesin, CUB domain"/>
    <property type="match status" value="1"/>
</dbReference>
<dbReference type="Pfam" id="PF00754">
    <property type="entry name" value="F5_F8_type_C"/>
    <property type="match status" value="1"/>
</dbReference>
<dbReference type="Gene3D" id="2.10.25.10">
    <property type="entry name" value="Laminin"/>
    <property type="match status" value="1"/>
</dbReference>
<gene>
    <name evidence="11" type="ORF">OS493_033031</name>
</gene>
<dbReference type="AlphaFoldDB" id="A0A9W9ZJL6"/>
<dbReference type="InterPro" id="IPR008979">
    <property type="entry name" value="Galactose-bd-like_sf"/>
</dbReference>
<dbReference type="SUPFAM" id="SSF49785">
    <property type="entry name" value="Galactose-binding domain-like"/>
    <property type="match status" value="1"/>
</dbReference>
<dbReference type="InterPro" id="IPR000421">
    <property type="entry name" value="FA58C"/>
</dbReference>
<dbReference type="PROSITE" id="PS00022">
    <property type="entry name" value="EGF_1"/>
    <property type="match status" value="1"/>
</dbReference>
<proteinExistence type="predicted"/>
<dbReference type="InterPro" id="IPR001881">
    <property type="entry name" value="EGF-like_Ca-bd_dom"/>
</dbReference>
<evidence type="ECO:0000313" key="12">
    <source>
        <dbReference type="Proteomes" id="UP001163046"/>
    </source>
</evidence>
<organism evidence="11 12">
    <name type="scientific">Desmophyllum pertusum</name>
    <dbReference type="NCBI Taxonomy" id="174260"/>
    <lineage>
        <taxon>Eukaryota</taxon>
        <taxon>Metazoa</taxon>
        <taxon>Cnidaria</taxon>
        <taxon>Anthozoa</taxon>
        <taxon>Hexacorallia</taxon>
        <taxon>Scleractinia</taxon>
        <taxon>Caryophylliina</taxon>
        <taxon>Caryophylliidae</taxon>
        <taxon>Desmophyllum</taxon>
    </lineage>
</organism>
<dbReference type="FunFam" id="2.60.120.290:FF:000005">
    <property type="entry name" value="Procollagen C-endopeptidase enhancer 1"/>
    <property type="match status" value="1"/>
</dbReference>
<dbReference type="EMBL" id="MU825915">
    <property type="protein sequence ID" value="KAJ7382746.1"/>
    <property type="molecule type" value="Genomic_DNA"/>
</dbReference>
<evidence type="ECO:0000256" key="4">
    <source>
        <dbReference type="ARBA" id="ARBA00023157"/>
    </source>
</evidence>
<protein>
    <submittedName>
        <fullName evidence="11">Uncharacterized protein</fullName>
    </submittedName>
</protein>
<dbReference type="Pfam" id="PF00431">
    <property type="entry name" value="CUB"/>
    <property type="match status" value="1"/>
</dbReference>
<dbReference type="PROSITE" id="PS50026">
    <property type="entry name" value="EGF_3"/>
    <property type="match status" value="1"/>
</dbReference>
<dbReference type="Pfam" id="PF00008">
    <property type="entry name" value="EGF"/>
    <property type="match status" value="1"/>
</dbReference>
<dbReference type="Pfam" id="PF07534">
    <property type="entry name" value="TLD"/>
    <property type="match status" value="1"/>
</dbReference>
<feature type="domain" description="Pentraxin (PTX)" evidence="10">
    <location>
        <begin position="164"/>
        <end position="354"/>
    </location>
</feature>
<dbReference type="GO" id="GO:0005509">
    <property type="term" value="F:calcium ion binding"/>
    <property type="evidence" value="ECO:0007669"/>
    <property type="project" value="InterPro"/>
</dbReference>
<dbReference type="SMART" id="SM00181">
    <property type="entry name" value="EGF"/>
    <property type="match status" value="1"/>
</dbReference>
<evidence type="ECO:0000256" key="5">
    <source>
        <dbReference type="ARBA" id="ARBA00023180"/>
    </source>
</evidence>
<dbReference type="SMART" id="SM00042">
    <property type="entry name" value="CUB"/>
    <property type="match status" value="1"/>
</dbReference>
<dbReference type="PROSITE" id="PS00289">
    <property type="entry name" value="PTX_1"/>
    <property type="match status" value="1"/>
</dbReference>
<dbReference type="PROSITE" id="PS51828">
    <property type="entry name" value="PTX_2"/>
    <property type="match status" value="1"/>
</dbReference>
<dbReference type="SUPFAM" id="SSF49899">
    <property type="entry name" value="Concanavalin A-like lectins/glucanases"/>
    <property type="match status" value="1"/>
</dbReference>
<reference evidence="11" key="1">
    <citation type="submission" date="2023-01" db="EMBL/GenBank/DDBJ databases">
        <title>Genome assembly of the deep-sea coral Lophelia pertusa.</title>
        <authorList>
            <person name="Herrera S."/>
            <person name="Cordes E."/>
        </authorList>
    </citation>
    <scope>NUCLEOTIDE SEQUENCE</scope>
    <source>
        <strain evidence="11">USNM1676648</strain>
        <tissue evidence="11">Polyp</tissue>
    </source>
</reference>
<feature type="disulfide bond" evidence="6">
    <location>
        <begin position="41"/>
        <end position="50"/>
    </location>
</feature>
<keyword evidence="2" id="KW-0732">Signal</keyword>
<evidence type="ECO:0000259" key="10">
    <source>
        <dbReference type="PROSITE" id="PS51828"/>
    </source>
</evidence>
<keyword evidence="3" id="KW-0677">Repeat</keyword>
<feature type="domain" description="EGF-like" evidence="9">
    <location>
        <begin position="14"/>
        <end position="51"/>
    </location>
</feature>
<dbReference type="Gene3D" id="2.60.120.260">
    <property type="entry name" value="Galactose-binding domain-like"/>
    <property type="match status" value="1"/>
</dbReference>
<dbReference type="CDD" id="cd00054">
    <property type="entry name" value="EGF_CA"/>
    <property type="match status" value="1"/>
</dbReference>
<dbReference type="SUPFAM" id="SSF49854">
    <property type="entry name" value="Spermadhesin, CUB domain"/>
    <property type="match status" value="1"/>
</dbReference>
<dbReference type="InterPro" id="IPR035914">
    <property type="entry name" value="Sperma_CUB_dom_sf"/>
</dbReference>
<comment type="caution">
    <text evidence="11">The sequence shown here is derived from an EMBL/GenBank/DDBJ whole genome shotgun (WGS) entry which is preliminary data.</text>
</comment>
<keyword evidence="1 6" id="KW-0245">EGF-like domain</keyword>
<sequence length="730" mass="82183">MKWQNCNNAISNSDADPCATNPCTNGGTCIRKSDGSYSCQCAQDYQGDTCEKVCGSVVNNTLKSPNYPNNYPNYADCVYRVPIPRGMVINISFSDFEVEYNSNDCGNDYLMISNNSNVYDKYCGEKTAHSVFVTGLYVELKFHTDGGTEKRGFHIVFTAVPLEREWSYELIFSGEPSDYILLPRITDLKDFTACWWLKTKPPTRWSPVFSLHNYRNESVVSFAYNGSGSYLFHLKNNQRNFSVNDDVITDERWHHVCITWSSGNGNWTFYTDGVKKAGGVGLGSSYNTEVGYLLVGMFKGVLARFNMWDEYIDDISRIEKIAHACSSLTGNVVPWPEVHLWRKGNVTKMNGTLCKFTESFHWTFENAAPKRTYDGLSGRRGVFSSDNWYPVKGVASITAFDSVDFGSYNSECLSDPNLCHQGLSLSFWLRHRPRFITNIPGFKDEHDNILGTWLDAVLPKEGKWLRCFKALPGWHGNQFHTACDGKGPTVILIRLQQNMFGGFLDKNWGGNDGFIHSSKAFIFSLKNLRGLLPFKMDLKSDKLDKAARQDSEFGPIFGDGDIIINSKPTESAQSSSDLDKSYEFPSQWSSFTSEERDNLLAGTKYFLVDDLEAFYFVVPTHAYGISSPEILPDSQITASTSLYDTNGLRQAKHSILNNKQGSWCAYYSRANEWLELDLGSDNTIYGVVVQGSHDSDSKVTEYTISLRVDGASEDTWLFEVVCNNFTACTL</sequence>
<accession>A0A9W9ZJL6</accession>
<evidence type="ECO:0000259" key="9">
    <source>
        <dbReference type="PROSITE" id="PS50026"/>
    </source>
</evidence>
<evidence type="ECO:0000256" key="3">
    <source>
        <dbReference type="ARBA" id="ARBA00022737"/>
    </source>
</evidence>
<evidence type="ECO:0000256" key="2">
    <source>
        <dbReference type="ARBA" id="ARBA00022729"/>
    </source>
</evidence>
<dbReference type="PROSITE" id="PS01285">
    <property type="entry name" value="FA58C_1"/>
    <property type="match status" value="1"/>
</dbReference>
<dbReference type="InterPro" id="IPR000742">
    <property type="entry name" value="EGF"/>
</dbReference>
<feature type="domain" description="CUB" evidence="7">
    <location>
        <begin position="41"/>
        <end position="160"/>
    </location>
</feature>
<dbReference type="OrthoDB" id="8871962at2759"/>
<name>A0A9W9ZJL6_9CNID</name>
<dbReference type="SUPFAM" id="SSF57196">
    <property type="entry name" value="EGF/Laminin"/>
    <property type="match status" value="1"/>
</dbReference>
<dbReference type="PROSITE" id="PS01180">
    <property type="entry name" value="CUB"/>
    <property type="match status" value="1"/>
</dbReference>
<evidence type="ECO:0000256" key="6">
    <source>
        <dbReference type="PROSITE-ProRule" id="PRU00076"/>
    </source>
</evidence>
<evidence type="ECO:0000256" key="1">
    <source>
        <dbReference type="ARBA" id="ARBA00022536"/>
    </source>
</evidence>
<dbReference type="SMART" id="SM00179">
    <property type="entry name" value="EGF_CA"/>
    <property type="match status" value="1"/>
</dbReference>
<dbReference type="Pfam" id="PF13385">
    <property type="entry name" value="Laminin_G_3"/>
    <property type="match status" value="1"/>
</dbReference>
<dbReference type="InterPro" id="IPR001759">
    <property type="entry name" value="PTX_dom"/>
</dbReference>
<keyword evidence="4 6" id="KW-1015">Disulfide bond</keyword>
<keyword evidence="5" id="KW-0325">Glycoprotein</keyword>
<dbReference type="InterPro" id="IPR013320">
    <property type="entry name" value="ConA-like_dom_sf"/>
</dbReference>
<dbReference type="CDD" id="cd00041">
    <property type="entry name" value="CUB"/>
    <property type="match status" value="1"/>
</dbReference>